<feature type="domain" description="TonB-dependent receptor plug" evidence="4">
    <location>
        <begin position="150"/>
        <end position="238"/>
    </location>
</feature>
<feature type="domain" description="Outer membrane protein beta-barrel" evidence="5">
    <location>
        <begin position="392"/>
        <end position="792"/>
    </location>
</feature>
<gene>
    <name evidence="6" type="ORF">DPV69_18505</name>
</gene>
<name>A0A443YKP0_9SPHI</name>
<keyword evidence="7" id="KW-1185">Reference proteome</keyword>
<accession>A0A443YKP0</accession>
<dbReference type="InterPro" id="IPR012910">
    <property type="entry name" value="Plug_dom"/>
</dbReference>
<dbReference type="Proteomes" id="UP000284120">
    <property type="component" value="Unassembled WGS sequence"/>
</dbReference>
<dbReference type="PANTHER" id="PTHR40980">
    <property type="entry name" value="PLUG DOMAIN-CONTAINING PROTEIN"/>
    <property type="match status" value="1"/>
</dbReference>
<dbReference type="GO" id="GO:0009279">
    <property type="term" value="C:cell outer membrane"/>
    <property type="evidence" value="ECO:0007669"/>
    <property type="project" value="UniProtKB-SubCell"/>
</dbReference>
<dbReference type="Pfam" id="PF07715">
    <property type="entry name" value="Plug"/>
    <property type="match status" value="1"/>
</dbReference>
<organism evidence="6 7">
    <name type="scientific">Pedobacter chitinilyticus</name>
    <dbReference type="NCBI Taxonomy" id="2233776"/>
    <lineage>
        <taxon>Bacteria</taxon>
        <taxon>Pseudomonadati</taxon>
        <taxon>Bacteroidota</taxon>
        <taxon>Sphingobacteriia</taxon>
        <taxon>Sphingobacteriales</taxon>
        <taxon>Sphingobacteriaceae</taxon>
        <taxon>Pedobacter</taxon>
    </lineage>
</organism>
<evidence type="ECO:0000313" key="6">
    <source>
        <dbReference type="EMBL" id="RWU04316.1"/>
    </source>
</evidence>
<dbReference type="SUPFAM" id="SSF56935">
    <property type="entry name" value="Porins"/>
    <property type="match status" value="1"/>
</dbReference>
<dbReference type="EMBL" id="SAYW01000007">
    <property type="protein sequence ID" value="RWU04316.1"/>
    <property type="molecule type" value="Genomic_DNA"/>
</dbReference>
<dbReference type="Pfam" id="PF14905">
    <property type="entry name" value="OMP_b-brl_3"/>
    <property type="match status" value="1"/>
</dbReference>
<dbReference type="InterPro" id="IPR041700">
    <property type="entry name" value="OMP_b-brl_3"/>
</dbReference>
<keyword evidence="3" id="KW-0998">Cell outer membrane</keyword>
<protein>
    <recommendedName>
        <fullName evidence="8">TonB-dependent receptor</fullName>
    </recommendedName>
</protein>
<reference evidence="6 7" key="1">
    <citation type="submission" date="2018-06" db="EMBL/GenBank/DDBJ databases">
        <title>Pedobacter endophyticus sp. nov., an endophytic bacterium isolated from a leaf of Triticum aestivum.</title>
        <authorList>
            <person name="Zhang L."/>
        </authorList>
    </citation>
    <scope>NUCLEOTIDE SEQUENCE [LARGE SCALE GENOMIC DNA]</scope>
    <source>
        <strain evidence="6 7">CM134L-2</strain>
    </source>
</reference>
<proteinExistence type="predicted"/>
<dbReference type="Gene3D" id="2.170.130.10">
    <property type="entry name" value="TonB-dependent receptor, plug domain"/>
    <property type="match status" value="1"/>
</dbReference>
<dbReference type="OrthoDB" id="905812at2"/>
<dbReference type="AlphaFoldDB" id="A0A443YKP0"/>
<dbReference type="InterPro" id="IPR037066">
    <property type="entry name" value="Plug_dom_sf"/>
</dbReference>
<dbReference type="InterPro" id="IPR036942">
    <property type="entry name" value="Beta-barrel_TonB_sf"/>
</dbReference>
<keyword evidence="2" id="KW-0472">Membrane</keyword>
<evidence type="ECO:0000259" key="5">
    <source>
        <dbReference type="Pfam" id="PF14905"/>
    </source>
</evidence>
<evidence type="ECO:0000259" key="4">
    <source>
        <dbReference type="Pfam" id="PF07715"/>
    </source>
</evidence>
<dbReference type="Gene3D" id="2.40.170.20">
    <property type="entry name" value="TonB-dependent receptor, beta-barrel domain"/>
    <property type="match status" value="1"/>
</dbReference>
<evidence type="ECO:0000256" key="3">
    <source>
        <dbReference type="ARBA" id="ARBA00023237"/>
    </source>
</evidence>
<dbReference type="PROSITE" id="PS51257">
    <property type="entry name" value="PROKAR_LIPOPROTEIN"/>
    <property type="match status" value="1"/>
</dbReference>
<evidence type="ECO:0000313" key="7">
    <source>
        <dbReference type="Proteomes" id="UP000284120"/>
    </source>
</evidence>
<evidence type="ECO:0000256" key="2">
    <source>
        <dbReference type="ARBA" id="ARBA00023136"/>
    </source>
</evidence>
<sequence>MFMNKNFLQRISSFTLPFTAYIIVLFSIGCATQMAHAQEKIKFKGIVKDSISQESLPYARASFQKIAPLQQTLIHTASDTTGLLVVNLDTGVYQVTIQLVGYGQLIKKLKVSTTTAGTQVFLLQAAANQLKQVNVVGKKPLISQQKDKLVYDVEQDEAAKGENISDVMRRVPMLSVDGEGNVQLNGQTNYKVLLNGRETAMFAQNTKDALRGFPGAVVAKIEVITSPSAKYDAEGIGGLINIITKKAIFGYNGFVNAYYSNINYQTSTNFSVRTGKFAVTGTYFLSGNYDNKSQVFNETLPLQPATYQRRFLEGDQVANRFLNNGNLEMSYNIDTLQTIVLYGNISGGHNRSKLLQTITTDVANAAPQLDFFTQNIRNSFPTYGIGSDFIKKFKSNPDKELSFRFNGLFSKNDGLNTSLMDRTSNDLFRKNDNYSKNKEYTFQTDFIQPIDTDLKLETGAKFIFRDANADYLSLSRTAEDQPYEPDASNSDSFAYKQQVYSAYGSLAFSLSKLNFRTGLRAEHTEVNGDFFNTNTKVKQSYTTLIPDFSMNTQLSKSYTMVFSYTKRLQRPYINTLNPFVNNNDPLNLSFGNPELGAQTIHSLSWQNRILKGINFFSFALSASYSGNMIAQYTTFNEASGISTTQYDNVGRNREIASLISFSSSIKKLRGGFNLSIRYNKIENMLIASQQQEGISGNLGAFFYLTLYKTFSISGSGGINRPPFTLVNSQKAIHYYQVNFGAKFFKDKLNATVNFNNFFAKWRNNYAFTEDSNFSNRLHTRTPFRVTYIGFTYNFGKLKENLSKKRGVKNDDLIN</sequence>
<dbReference type="PANTHER" id="PTHR40980:SF4">
    <property type="entry name" value="TONB-DEPENDENT RECEPTOR-LIKE BETA-BARREL DOMAIN-CONTAINING PROTEIN"/>
    <property type="match status" value="1"/>
</dbReference>
<comment type="subcellular location">
    <subcellularLocation>
        <location evidence="1">Cell outer membrane</location>
    </subcellularLocation>
</comment>
<evidence type="ECO:0000256" key="1">
    <source>
        <dbReference type="ARBA" id="ARBA00004442"/>
    </source>
</evidence>
<evidence type="ECO:0008006" key="8">
    <source>
        <dbReference type="Google" id="ProtNLM"/>
    </source>
</evidence>
<comment type="caution">
    <text evidence="6">The sequence shown here is derived from an EMBL/GenBank/DDBJ whole genome shotgun (WGS) entry which is preliminary data.</text>
</comment>